<name>A0A6N2RQ23_CITAM</name>
<gene>
    <name evidence="3" type="primary">cypM</name>
    <name evidence="3" type="ORF">CALFYP1_00199</name>
</gene>
<dbReference type="EMBL" id="CACRTI010000001">
    <property type="protein sequence ID" value="VYS83217.1"/>
    <property type="molecule type" value="Genomic_DNA"/>
</dbReference>
<dbReference type="Gene3D" id="3.40.50.150">
    <property type="entry name" value="Vaccinia Virus protein VP39"/>
    <property type="match status" value="1"/>
</dbReference>
<dbReference type="InterPro" id="IPR041698">
    <property type="entry name" value="Methyltransf_25"/>
</dbReference>
<accession>A0A6N2RQ23</accession>
<dbReference type="InterPro" id="IPR029063">
    <property type="entry name" value="SAM-dependent_MTases_sf"/>
</dbReference>
<evidence type="ECO:0000256" key="1">
    <source>
        <dbReference type="ARBA" id="ARBA00022679"/>
    </source>
</evidence>
<dbReference type="Pfam" id="PF13649">
    <property type="entry name" value="Methyltransf_25"/>
    <property type="match status" value="1"/>
</dbReference>
<keyword evidence="3" id="KW-0489">Methyltransferase</keyword>
<proteinExistence type="predicted"/>
<dbReference type="GO" id="GO:0008168">
    <property type="term" value="F:methyltransferase activity"/>
    <property type="evidence" value="ECO:0007669"/>
    <property type="project" value="UniProtKB-KW"/>
</dbReference>
<protein>
    <submittedName>
        <fullName evidence="3">Cypemycin methyltransferase</fullName>
        <ecNumber evidence="3">2.1.1.-</ecNumber>
    </submittedName>
</protein>
<feature type="domain" description="Methyltransferase" evidence="2">
    <location>
        <begin position="69"/>
        <end position="163"/>
    </location>
</feature>
<dbReference type="PANTHER" id="PTHR43861">
    <property type="entry name" value="TRANS-ACONITATE 2-METHYLTRANSFERASE-RELATED"/>
    <property type="match status" value="1"/>
</dbReference>
<dbReference type="GO" id="GO:0032259">
    <property type="term" value="P:methylation"/>
    <property type="evidence" value="ECO:0007669"/>
    <property type="project" value="UniProtKB-KW"/>
</dbReference>
<evidence type="ECO:0000313" key="3">
    <source>
        <dbReference type="EMBL" id="VYS83217.1"/>
    </source>
</evidence>
<dbReference type="EC" id="2.1.1.-" evidence="3"/>
<evidence type="ECO:0000259" key="2">
    <source>
        <dbReference type="Pfam" id="PF13649"/>
    </source>
</evidence>
<keyword evidence="1 3" id="KW-0808">Transferase</keyword>
<dbReference type="SUPFAM" id="SSF53335">
    <property type="entry name" value="S-adenosyl-L-methionine-dependent methyltransferases"/>
    <property type="match status" value="1"/>
</dbReference>
<sequence length="281" mass="32108">MNLLELTLLSGQYNDRETGGKIPWNDPDFSRRMLENHLSQEHDWASRKLSVIEQQVDWIARQLPVGATILDLGCGPGFYTQRLAQRGFDCTGVDFSPASVQWAREQAQSAALDIDYQEQDVRDYQPDGTFDFVMMTFGEINVFSFEDAQRLVARSAAWLKPGGKLLIEVHTFDEVKRQGMAPAFWQRCPEGLFLAEPHLLLSENRWNEETQTSTTTFWALKADASVVHFSSQTRAWRDDEYLQLLAQCGFHTTTRIAAEEWPVSETFAGKLYALMGRRETV</sequence>
<dbReference type="AlphaFoldDB" id="A0A6N2RQ23"/>
<reference evidence="3" key="1">
    <citation type="submission" date="2019-11" db="EMBL/GenBank/DDBJ databases">
        <authorList>
            <person name="Feng L."/>
        </authorList>
    </citation>
    <scope>NUCLEOTIDE SEQUENCE</scope>
    <source>
        <strain evidence="3">CAmalonaticusLFYP1</strain>
    </source>
</reference>
<dbReference type="CDD" id="cd02440">
    <property type="entry name" value="AdoMet_MTases"/>
    <property type="match status" value="1"/>
</dbReference>
<organism evidence="3">
    <name type="scientific">Citrobacter amalonaticus</name>
    <dbReference type="NCBI Taxonomy" id="35703"/>
    <lineage>
        <taxon>Bacteria</taxon>
        <taxon>Pseudomonadati</taxon>
        <taxon>Pseudomonadota</taxon>
        <taxon>Gammaproteobacteria</taxon>
        <taxon>Enterobacterales</taxon>
        <taxon>Enterobacteriaceae</taxon>
        <taxon>Citrobacter</taxon>
    </lineage>
</organism>